<evidence type="ECO:0000313" key="4">
    <source>
        <dbReference type="Proteomes" id="UP001163846"/>
    </source>
</evidence>
<evidence type="ECO:0000256" key="2">
    <source>
        <dbReference type="SAM" id="SignalP"/>
    </source>
</evidence>
<dbReference type="EMBL" id="MU806085">
    <property type="protein sequence ID" value="KAJ3840306.1"/>
    <property type="molecule type" value="Genomic_DNA"/>
</dbReference>
<sequence>MISVYRRLLSIFLSVELGILSIIAAPVPIHAPNDSGMDSADTLDILRGRQSSSTPSTSQFLQSITSNTHVYLSDDSDDSNDLLAVGSRSTFFDGARGRSEPESFSEHMVQVEASMPQGQVVSAEYIDNYDPEGIPGRETEKGHNLKATTKELRLHTRADRVSEIKREECDIFSTFYPRLRELQKTNYKLYNKVVDILEWREVEKKALKEQRDSQPKPVGGGPKTQIQSRIDLLKFRAVVEYLINSPKDKGALQMFKRYWKLAEKIKEEFRPKSKPKESKLKSKLTSSGCVFL</sequence>
<evidence type="ECO:0000313" key="3">
    <source>
        <dbReference type="EMBL" id="KAJ3840306.1"/>
    </source>
</evidence>
<gene>
    <name evidence="3" type="ORF">F5878DRAFT_613580</name>
</gene>
<feature type="signal peptide" evidence="2">
    <location>
        <begin position="1"/>
        <end position="24"/>
    </location>
</feature>
<feature type="region of interest" description="Disordered" evidence="1">
    <location>
        <begin position="270"/>
        <end position="292"/>
    </location>
</feature>
<evidence type="ECO:0000256" key="1">
    <source>
        <dbReference type="SAM" id="MobiDB-lite"/>
    </source>
</evidence>
<keyword evidence="4" id="KW-1185">Reference proteome</keyword>
<dbReference type="Proteomes" id="UP001163846">
    <property type="component" value="Unassembled WGS sequence"/>
</dbReference>
<comment type="caution">
    <text evidence="3">The sequence shown here is derived from an EMBL/GenBank/DDBJ whole genome shotgun (WGS) entry which is preliminary data.</text>
</comment>
<organism evidence="3 4">
    <name type="scientific">Lentinula raphanica</name>
    <dbReference type="NCBI Taxonomy" id="153919"/>
    <lineage>
        <taxon>Eukaryota</taxon>
        <taxon>Fungi</taxon>
        <taxon>Dikarya</taxon>
        <taxon>Basidiomycota</taxon>
        <taxon>Agaricomycotina</taxon>
        <taxon>Agaricomycetes</taxon>
        <taxon>Agaricomycetidae</taxon>
        <taxon>Agaricales</taxon>
        <taxon>Marasmiineae</taxon>
        <taxon>Omphalotaceae</taxon>
        <taxon>Lentinula</taxon>
    </lineage>
</organism>
<feature type="compositionally biased region" description="Low complexity" evidence="1">
    <location>
        <begin position="283"/>
        <end position="292"/>
    </location>
</feature>
<dbReference type="AlphaFoldDB" id="A0AA38PCZ4"/>
<feature type="compositionally biased region" description="Basic and acidic residues" evidence="1">
    <location>
        <begin position="270"/>
        <end position="280"/>
    </location>
</feature>
<protein>
    <submittedName>
        <fullName evidence="3">Uncharacterized protein</fullName>
    </submittedName>
</protein>
<reference evidence="3" key="1">
    <citation type="submission" date="2022-08" db="EMBL/GenBank/DDBJ databases">
        <authorList>
            <consortium name="DOE Joint Genome Institute"/>
            <person name="Min B."/>
            <person name="Riley R."/>
            <person name="Sierra-Patev S."/>
            <person name="Naranjo-Ortiz M."/>
            <person name="Looney B."/>
            <person name="Konkel Z."/>
            <person name="Slot J.C."/>
            <person name="Sakamoto Y."/>
            <person name="Steenwyk J.L."/>
            <person name="Rokas A."/>
            <person name="Carro J."/>
            <person name="Camarero S."/>
            <person name="Ferreira P."/>
            <person name="Molpeceres G."/>
            <person name="Ruiz-Duenas F.J."/>
            <person name="Serrano A."/>
            <person name="Henrissat B."/>
            <person name="Drula E."/>
            <person name="Hughes K.W."/>
            <person name="Mata J.L."/>
            <person name="Ishikawa N.K."/>
            <person name="Vargas-Isla R."/>
            <person name="Ushijima S."/>
            <person name="Smith C.A."/>
            <person name="Ahrendt S."/>
            <person name="Andreopoulos W."/>
            <person name="He G."/>
            <person name="Labutti K."/>
            <person name="Lipzen A."/>
            <person name="Ng V."/>
            <person name="Sandor L."/>
            <person name="Barry K."/>
            <person name="Martinez A.T."/>
            <person name="Xiao Y."/>
            <person name="Gibbons J.G."/>
            <person name="Terashima K."/>
            <person name="Hibbett D.S."/>
            <person name="Grigoriev I.V."/>
        </authorList>
    </citation>
    <scope>NUCLEOTIDE SEQUENCE</scope>
    <source>
        <strain evidence="3">TFB9207</strain>
    </source>
</reference>
<proteinExistence type="predicted"/>
<name>A0AA38PCZ4_9AGAR</name>
<feature type="chain" id="PRO_5041215760" evidence="2">
    <location>
        <begin position="25"/>
        <end position="292"/>
    </location>
</feature>
<keyword evidence="2" id="KW-0732">Signal</keyword>
<accession>A0AA38PCZ4</accession>